<dbReference type="Pfam" id="PF00098">
    <property type="entry name" value="zf-CCHC"/>
    <property type="match status" value="1"/>
</dbReference>
<feature type="compositionally biased region" description="Basic and acidic residues" evidence="2">
    <location>
        <begin position="405"/>
        <end position="414"/>
    </location>
</feature>
<feature type="region of interest" description="Disordered" evidence="2">
    <location>
        <begin position="136"/>
        <end position="200"/>
    </location>
</feature>
<protein>
    <recommendedName>
        <fullName evidence="7">CCHC-type domain-containing protein</fullName>
    </recommendedName>
</protein>
<dbReference type="InterPro" id="IPR038269">
    <property type="entry name" value="SCAN_sf"/>
</dbReference>
<dbReference type="InterPro" id="IPR003309">
    <property type="entry name" value="SCAN_dom"/>
</dbReference>
<dbReference type="PANTHER" id="PTHR46888">
    <property type="entry name" value="ZINC KNUCKLE DOMAINCONTAINING PROTEIN-RELATED"/>
    <property type="match status" value="1"/>
</dbReference>
<keyword evidence="1" id="KW-0862">Zinc</keyword>
<dbReference type="InterPro" id="IPR001878">
    <property type="entry name" value="Znf_CCHC"/>
</dbReference>
<dbReference type="Proteomes" id="UP000472274">
    <property type="component" value="Unplaced"/>
</dbReference>
<dbReference type="AlphaFoldDB" id="A0A674J9T7"/>
<keyword evidence="1" id="KW-0479">Metal-binding</keyword>
<dbReference type="GO" id="GO:0003676">
    <property type="term" value="F:nucleic acid binding"/>
    <property type="evidence" value="ECO:0007669"/>
    <property type="project" value="InterPro"/>
</dbReference>
<dbReference type="Gene3D" id="4.10.60.10">
    <property type="entry name" value="Zinc finger, CCHC-type"/>
    <property type="match status" value="1"/>
</dbReference>
<reference evidence="5" key="1">
    <citation type="submission" date="2025-08" db="UniProtKB">
        <authorList>
            <consortium name="Ensembl"/>
        </authorList>
    </citation>
    <scope>IDENTIFICATION</scope>
</reference>
<dbReference type="Gene3D" id="1.10.4020.10">
    <property type="entry name" value="DNA breaking-rejoining enzymes"/>
    <property type="match status" value="1"/>
</dbReference>
<evidence type="ECO:0000256" key="1">
    <source>
        <dbReference type="PROSITE-ProRule" id="PRU00047"/>
    </source>
</evidence>
<feature type="domain" description="CCHC-type" evidence="3">
    <location>
        <begin position="205"/>
        <end position="220"/>
    </location>
</feature>
<dbReference type="PROSITE" id="PS50804">
    <property type="entry name" value="SCAN_BOX"/>
    <property type="match status" value="1"/>
</dbReference>
<dbReference type="Ensembl" id="ENSTMTT00000018651.1">
    <property type="protein sequence ID" value="ENSTMTP00000018010.1"/>
    <property type="gene ID" value="ENSTMTG00000013254.1"/>
</dbReference>
<dbReference type="SMART" id="SM00343">
    <property type="entry name" value="ZnF_C2HC"/>
    <property type="match status" value="1"/>
</dbReference>
<evidence type="ECO:0000259" key="4">
    <source>
        <dbReference type="PROSITE" id="PS50804"/>
    </source>
</evidence>
<feature type="compositionally biased region" description="Basic and acidic residues" evidence="2">
    <location>
        <begin position="136"/>
        <end position="159"/>
    </location>
</feature>
<organism evidence="5 6">
    <name type="scientific">Terrapene triunguis</name>
    <name type="common">Three-toed box turtle</name>
    <dbReference type="NCBI Taxonomy" id="2587831"/>
    <lineage>
        <taxon>Eukaryota</taxon>
        <taxon>Metazoa</taxon>
        <taxon>Chordata</taxon>
        <taxon>Craniata</taxon>
        <taxon>Vertebrata</taxon>
        <taxon>Euteleostomi</taxon>
        <taxon>Archelosauria</taxon>
        <taxon>Testudinata</taxon>
        <taxon>Testudines</taxon>
        <taxon>Cryptodira</taxon>
        <taxon>Durocryptodira</taxon>
        <taxon>Testudinoidea</taxon>
        <taxon>Emydidae</taxon>
        <taxon>Terrapene</taxon>
    </lineage>
</organism>
<evidence type="ECO:0000313" key="6">
    <source>
        <dbReference type="Proteomes" id="UP000472274"/>
    </source>
</evidence>
<evidence type="ECO:0000256" key="2">
    <source>
        <dbReference type="SAM" id="MobiDB-lite"/>
    </source>
</evidence>
<dbReference type="SUPFAM" id="SSF47353">
    <property type="entry name" value="Retrovirus capsid dimerization domain-like"/>
    <property type="match status" value="1"/>
</dbReference>
<feature type="domain" description="SCAN box" evidence="4">
    <location>
        <begin position="101"/>
        <end position="145"/>
    </location>
</feature>
<dbReference type="GO" id="GO:0008270">
    <property type="term" value="F:zinc ion binding"/>
    <property type="evidence" value="ECO:0007669"/>
    <property type="project" value="UniProtKB-KW"/>
</dbReference>
<feature type="region of interest" description="Disordered" evidence="2">
    <location>
        <begin position="238"/>
        <end position="271"/>
    </location>
</feature>
<evidence type="ECO:0000313" key="5">
    <source>
        <dbReference type="Ensembl" id="ENSTMTP00000018010.1"/>
    </source>
</evidence>
<accession>A0A674J9T7</accession>
<keyword evidence="1" id="KW-0863">Zinc-finger</keyword>
<dbReference type="SUPFAM" id="SSF57756">
    <property type="entry name" value="Retrovirus zinc finger-like domains"/>
    <property type="match status" value="1"/>
</dbReference>
<dbReference type="InParanoid" id="A0A674J9T7"/>
<reference evidence="5" key="2">
    <citation type="submission" date="2025-09" db="UniProtKB">
        <authorList>
            <consortium name="Ensembl"/>
        </authorList>
    </citation>
    <scope>IDENTIFICATION</scope>
</reference>
<dbReference type="InterPro" id="IPR036875">
    <property type="entry name" value="Znf_CCHC_sf"/>
</dbReference>
<dbReference type="PROSITE" id="PS50158">
    <property type="entry name" value="ZF_CCHC"/>
    <property type="match status" value="1"/>
</dbReference>
<dbReference type="Pfam" id="PF02023">
    <property type="entry name" value="SCAN"/>
    <property type="match status" value="1"/>
</dbReference>
<feature type="region of interest" description="Disordered" evidence="2">
    <location>
        <begin position="392"/>
        <end position="414"/>
    </location>
</feature>
<keyword evidence="6" id="KW-1185">Reference proteome</keyword>
<evidence type="ECO:0008006" key="7">
    <source>
        <dbReference type="Google" id="ProtNLM"/>
    </source>
</evidence>
<evidence type="ECO:0000259" key="3">
    <source>
        <dbReference type="PROSITE" id="PS50158"/>
    </source>
</evidence>
<sequence length="414" mass="45953">MDDFLDAFETACELHQVDPADRLRVLTPLLDPKSVALYRQLDEAEKGDYELFKKALLREFGLTPEMYRERFRSQDKTPEISYLQLAVRMEGYASKWADGAQTKEDLVKLLVLEQLYERCPSDLRLWLRDKKPENPRHAGRLADEFVKSRAGAGREESQRSRPAAMQRESHPGTSQRGNMGNPLPRGVPSVRDNRPARGDPRDMSCYYCGRRGHIRAQCPKFKDRLSRPNPHRVNLVEAQTDEGPASQAGGAGSLSTAREREGPQASFSGGLDAPDSKFSVYRVGAGLPLRSECLVPLEADGKEVYGYWDTGAEVTLARPEVVAPDRVVPNAFLTLTGVGGTPFKVPVARVHLKWGAKEGPKDVGVHHHLPTEVLMGGDLEDWPSNPQTALVVTRSQSRRGALRPDLGKDVTPEA</sequence>
<dbReference type="PANTHER" id="PTHR46888:SF12">
    <property type="match status" value="1"/>
</dbReference>
<proteinExistence type="predicted"/>
<feature type="compositionally biased region" description="Basic and acidic residues" evidence="2">
    <location>
        <begin position="191"/>
        <end position="200"/>
    </location>
</feature>
<dbReference type="GeneTree" id="ENSGT00940000159113"/>
<name>A0A674J9T7_9SAUR</name>